<protein>
    <submittedName>
        <fullName evidence="1">ATP-dependent DNA helicase Q1</fullName>
    </submittedName>
</protein>
<gene>
    <name evidence="1" type="ORF">PACLA_8A058760</name>
</gene>
<dbReference type="AlphaFoldDB" id="A0A6S7HH25"/>
<evidence type="ECO:0000313" key="1">
    <source>
        <dbReference type="EMBL" id="CAB3995280.1"/>
    </source>
</evidence>
<keyword evidence="1" id="KW-0067">ATP-binding</keyword>
<keyword evidence="1" id="KW-0547">Nucleotide-binding</keyword>
<keyword evidence="1" id="KW-0347">Helicase</keyword>
<comment type="caution">
    <text evidence="1">The sequence shown here is derived from an EMBL/GenBank/DDBJ whole genome shotgun (WGS) entry which is preliminary data.</text>
</comment>
<dbReference type="EMBL" id="CACRXK020002631">
    <property type="protein sequence ID" value="CAB3995280.1"/>
    <property type="molecule type" value="Genomic_DNA"/>
</dbReference>
<dbReference type="InterPro" id="IPR027417">
    <property type="entry name" value="P-loop_NTPase"/>
</dbReference>
<sequence>MAMNCKKIAQAMEPNTIVLVICPLTSIIGDQIKEGESLGLKCVTLDEFLMASDRDTHQVVFVLAEQVLSKTFTEALKDRSSRLHNALELVYLIQCKNAKSFRTANGDLSILKSLCKEGTPVLALTEIGDLHSKLQDL</sequence>
<keyword evidence="2" id="KW-1185">Reference proteome</keyword>
<dbReference type="Proteomes" id="UP001152795">
    <property type="component" value="Unassembled WGS sequence"/>
</dbReference>
<keyword evidence="1" id="KW-0378">Hydrolase</keyword>
<accession>A0A6S7HH25</accession>
<proteinExistence type="predicted"/>
<organism evidence="1 2">
    <name type="scientific">Paramuricea clavata</name>
    <name type="common">Red gorgonian</name>
    <name type="synonym">Violescent sea-whip</name>
    <dbReference type="NCBI Taxonomy" id="317549"/>
    <lineage>
        <taxon>Eukaryota</taxon>
        <taxon>Metazoa</taxon>
        <taxon>Cnidaria</taxon>
        <taxon>Anthozoa</taxon>
        <taxon>Octocorallia</taxon>
        <taxon>Malacalcyonacea</taxon>
        <taxon>Plexauridae</taxon>
        <taxon>Paramuricea</taxon>
    </lineage>
</organism>
<name>A0A6S7HH25_PARCT</name>
<dbReference type="Gene3D" id="3.40.50.300">
    <property type="entry name" value="P-loop containing nucleotide triphosphate hydrolases"/>
    <property type="match status" value="1"/>
</dbReference>
<dbReference type="GO" id="GO:0004386">
    <property type="term" value="F:helicase activity"/>
    <property type="evidence" value="ECO:0007669"/>
    <property type="project" value="UniProtKB-KW"/>
</dbReference>
<evidence type="ECO:0000313" key="2">
    <source>
        <dbReference type="Proteomes" id="UP001152795"/>
    </source>
</evidence>
<feature type="non-terminal residue" evidence="1">
    <location>
        <position position="137"/>
    </location>
</feature>
<reference evidence="1" key="1">
    <citation type="submission" date="2020-04" db="EMBL/GenBank/DDBJ databases">
        <authorList>
            <person name="Alioto T."/>
            <person name="Alioto T."/>
            <person name="Gomez Garrido J."/>
        </authorList>
    </citation>
    <scope>NUCLEOTIDE SEQUENCE</scope>
    <source>
        <strain evidence="1">A484AB</strain>
    </source>
</reference>